<dbReference type="EMBL" id="AP009564">
    <property type="protein sequence ID" value="BAF98213.1"/>
    <property type="molecule type" value="Genomic_DNA"/>
</dbReference>
<name>B0BLH7_LOTJA</name>
<feature type="non-terminal residue" evidence="1">
    <location>
        <position position="47"/>
    </location>
</feature>
<sequence>SNSKWKALCTFGGTVYPLHLLASQFQEHLQRPNDSEATTGVKYLASR</sequence>
<evidence type="ECO:0000313" key="1">
    <source>
        <dbReference type="EMBL" id="BAF98213.1"/>
    </source>
</evidence>
<organism evidence="1">
    <name type="scientific">Lotus japonicus</name>
    <name type="common">Lotus corniculatus var. japonicus</name>
    <dbReference type="NCBI Taxonomy" id="34305"/>
    <lineage>
        <taxon>Eukaryota</taxon>
        <taxon>Viridiplantae</taxon>
        <taxon>Streptophyta</taxon>
        <taxon>Embryophyta</taxon>
        <taxon>Tracheophyta</taxon>
        <taxon>Spermatophyta</taxon>
        <taxon>Magnoliopsida</taxon>
        <taxon>eudicotyledons</taxon>
        <taxon>Gunneridae</taxon>
        <taxon>Pentapetalae</taxon>
        <taxon>rosids</taxon>
        <taxon>fabids</taxon>
        <taxon>Fabales</taxon>
        <taxon>Fabaceae</taxon>
        <taxon>Papilionoideae</taxon>
        <taxon>50 kb inversion clade</taxon>
        <taxon>NPAAA clade</taxon>
        <taxon>Hologalegina</taxon>
        <taxon>robinioid clade</taxon>
        <taxon>Loteae</taxon>
        <taxon>Lotus</taxon>
    </lineage>
</organism>
<gene>
    <name evidence="1" type="primary">CM0216.290.nc</name>
</gene>
<dbReference type="AlphaFoldDB" id="B0BLH7"/>
<proteinExistence type="predicted"/>
<reference evidence="1" key="1">
    <citation type="journal article" date="2008" name="DNA Res.">
        <title>Genome structure of the legume, Lotus japonicus.</title>
        <authorList>
            <person name="Sato S."/>
            <person name="Nakamura Y."/>
            <person name="Kaneko T."/>
            <person name="Asamizu E."/>
            <person name="Kato T."/>
            <person name="Nakao M."/>
            <person name="Sasamoto S."/>
            <person name="Watanabe A."/>
            <person name="Ono A."/>
            <person name="Kawashima K."/>
            <person name="Fujishiro T."/>
            <person name="Katoh M."/>
            <person name="Kohara M."/>
            <person name="Kishida Y."/>
            <person name="Minami C."/>
            <person name="Nakayama S."/>
            <person name="Nakazaki N."/>
            <person name="Shimizu Y."/>
            <person name="Shinpo S."/>
            <person name="Takahashi C."/>
            <person name="Wada T."/>
            <person name="Yamada M."/>
            <person name="Ohmido N."/>
            <person name="Hayashi M."/>
            <person name="Fukui K."/>
            <person name="Baba T."/>
            <person name="Nakamichi T."/>
            <person name="Mori H."/>
            <person name="Tabata S."/>
        </authorList>
    </citation>
    <scope>NUCLEOTIDE SEQUENCE</scope>
</reference>
<accession>B0BLH7</accession>
<feature type="non-terminal residue" evidence="1">
    <location>
        <position position="1"/>
    </location>
</feature>
<protein>
    <submittedName>
        <fullName evidence="1">CM0216.290.nc protein</fullName>
    </submittedName>
</protein>